<evidence type="ECO:0008006" key="2">
    <source>
        <dbReference type="Google" id="ProtNLM"/>
    </source>
</evidence>
<accession>A0A2D4PDM2</accession>
<dbReference type="EMBL" id="IACN01061778">
    <property type="protein sequence ID" value="LAB56096.1"/>
    <property type="molecule type" value="Transcribed_RNA"/>
</dbReference>
<organism evidence="1">
    <name type="scientific">Micrurus surinamensis</name>
    <name type="common">Surinam coral snake</name>
    <dbReference type="NCBI Taxonomy" id="129470"/>
    <lineage>
        <taxon>Eukaryota</taxon>
        <taxon>Metazoa</taxon>
        <taxon>Chordata</taxon>
        <taxon>Craniata</taxon>
        <taxon>Vertebrata</taxon>
        <taxon>Euteleostomi</taxon>
        <taxon>Lepidosauria</taxon>
        <taxon>Squamata</taxon>
        <taxon>Bifurcata</taxon>
        <taxon>Unidentata</taxon>
        <taxon>Episquamata</taxon>
        <taxon>Toxicofera</taxon>
        <taxon>Serpentes</taxon>
        <taxon>Colubroidea</taxon>
        <taxon>Elapidae</taxon>
        <taxon>Elapinae</taxon>
        <taxon>Micrurus</taxon>
    </lineage>
</organism>
<reference evidence="1" key="2">
    <citation type="submission" date="2017-11" db="EMBL/GenBank/DDBJ databases">
        <title>Coralsnake Venomics: Analyses of Venom Gland Transcriptomes and Proteomes of Six Brazilian Taxa.</title>
        <authorList>
            <person name="Aird S.D."/>
            <person name="Jorge da Silva N."/>
            <person name="Qiu L."/>
            <person name="Villar-Briones A."/>
            <person name="Aparecida-Saddi V."/>
            <person name="Campos-Telles M.P."/>
            <person name="Grau M."/>
            <person name="Mikheyev A.S."/>
        </authorList>
    </citation>
    <scope>NUCLEOTIDE SEQUENCE</scope>
    <source>
        <tissue evidence="1">Venom_gland</tissue>
    </source>
</reference>
<dbReference type="AlphaFoldDB" id="A0A2D4PDM2"/>
<protein>
    <recommendedName>
        <fullName evidence="2">Endonuclease/exonuclease/phosphatase domain-containing protein</fullName>
    </recommendedName>
</protein>
<reference evidence="1" key="1">
    <citation type="submission" date="2017-07" db="EMBL/GenBank/DDBJ databases">
        <authorList>
            <person name="Mikheyev A."/>
            <person name="Grau M."/>
        </authorList>
    </citation>
    <scope>NUCLEOTIDE SEQUENCE</scope>
    <source>
        <tissue evidence="1">Venom_gland</tissue>
    </source>
</reference>
<proteinExistence type="predicted"/>
<evidence type="ECO:0000313" key="1">
    <source>
        <dbReference type="EMBL" id="LAB56092.1"/>
    </source>
</evidence>
<dbReference type="EMBL" id="IACN01061777">
    <property type="protein sequence ID" value="LAB56092.1"/>
    <property type="molecule type" value="Transcribed_RNA"/>
</dbReference>
<dbReference type="InterPro" id="IPR036691">
    <property type="entry name" value="Endo/exonu/phosph_ase_sf"/>
</dbReference>
<sequence>MDQMKLTVAAIYVPNVNPKQFILNTKRKLDNFMEGTTFLAGDFNMQLTTGMGNRRTLNLNKLNMVDIHADLLNRSTYYSARHNTFSCIDYILMNRMGNIQIKKSEIKSI</sequence>
<name>A0A2D4PDM2_MICSU</name>
<dbReference type="SUPFAM" id="SSF56219">
    <property type="entry name" value="DNase I-like"/>
    <property type="match status" value="1"/>
</dbReference>
<dbReference type="Gene3D" id="3.60.10.10">
    <property type="entry name" value="Endonuclease/exonuclease/phosphatase"/>
    <property type="match status" value="1"/>
</dbReference>